<sequence length="833" mass="94683">MSRKMKINRLAQDELIYELSIRGIGTGTCEQMRTSLSRAIQMEKDGTSLKRPPHPYTFAEDAAAVTDKFKDISNGIKDFNGGKTSSQYAKWETKLNHVLGRVELMVVPPEDDEKQKSKSELVANIFGLMTELDRKAKHHEVQNMTPAEISILRLEESSSDESEGEDAHMDQAADISGSSEPGAVKRIVRSTPVAKWDIHFSGEKKGMSLTAFLQRVEELRVARHVTKEELYSTAVDLFRGKALIWYRAMRREVDNWDALVKLLREEFQPTDYNEKLFEEIKRRTQGSDESIGIYLSVMSAMFNRLTCPVSEDVQLKIIMRNIAPFYQTQLGLTDVTSIAELRTLGRRLEARREAVEAFSPPSRKTNNTLEPDLAYVGVDATNSSGSCSTSVTTVISLDIKLLVVWKEEGSIATSVKEKALSLETVPTAHDRETANDVLRRARGDERPYLKVNVLGKSLLGLLDSGASVTILGGPGWEQIKNLGIELLEGKTTIRVANGEGCESLGSCEVPFSVRNRLKLVKVLVVTDLPHTLILGANFWRQMGIVPDLRHNEWHFSKEPQILEVKEHLRDQTVLSQEEEKRLQEVVDNNLKFMGGRLGCTDLVQHKALEKPARFANWRLQNGRLFKFVEATYPGLQDPQDLWREVVPKERRKELIREYHEPPTMGHMGVTKTYARLMELPDRTDGDTENHREQGFNKLFEDVRKRLDLATKKHEKTYNLRRRAEEFFPQQAVWRRNFVLSDASKYFSKKLAPRYIGPFYVKKKLSPWTYELENTDGRSAGVWNAKDLKSAASTVENLQGNIGEVDFITERSSRKSVTRGLQFNLVVILILSEL</sequence>
<evidence type="ECO:0000313" key="5">
    <source>
        <dbReference type="Proteomes" id="UP001162162"/>
    </source>
</evidence>
<dbReference type="InterPro" id="IPR001969">
    <property type="entry name" value="Aspartic_peptidase_AS"/>
</dbReference>
<dbReference type="Gene3D" id="1.10.340.70">
    <property type="match status" value="1"/>
</dbReference>
<protein>
    <recommendedName>
        <fullName evidence="6">Retrotransposon gag domain-containing protein</fullName>
    </recommendedName>
</protein>
<evidence type="ECO:0000256" key="1">
    <source>
        <dbReference type="SAM" id="MobiDB-lite"/>
    </source>
</evidence>
<feature type="region of interest" description="Disordered" evidence="1">
    <location>
        <begin position="155"/>
        <end position="181"/>
    </location>
</feature>
<dbReference type="PROSITE" id="PS00141">
    <property type="entry name" value="ASP_PROTEASE"/>
    <property type="match status" value="1"/>
</dbReference>
<dbReference type="InterPro" id="IPR041588">
    <property type="entry name" value="Integrase_H2C2"/>
</dbReference>
<dbReference type="InterPro" id="IPR005162">
    <property type="entry name" value="Retrotrans_gag_dom"/>
</dbReference>
<dbReference type="CDD" id="cd00303">
    <property type="entry name" value="retropepsin_like"/>
    <property type="match status" value="1"/>
</dbReference>
<dbReference type="GO" id="GO:0006508">
    <property type="term" value="P:proteolysis"/>
    <property type="evidence" value="ECO:0007669"/>
    <property type="project" value="InterPro"/>
</dbReference>
<dbReference type="EMBL" id="JAPWTK010000003">
    <property type="protein sequence ID" value="KAJ8962343.1"/>
    <property type="molecule type" value="Genomic_DNA"/>
</dbReference>
<evidence type="ECO:0008006" key="6">
    <source>
        <dbReference type="Google" id="ProtNLM"/>
    </source>
</evidence>
<dbReference type="Pfam" id="PF03732">
    <property type="entry name" value="Retrotrans_gag"/>
    <property type="match status" value="1"/>
</dbReference>
<name>A0AAV8ZG11_9CUCU</name>
<feature type="domain" description="Retrotransposon gag" evidence="2">
    <location>
        <begin position="235"/>
        <end position="320"/>
    </location>
</feature>
<proteinExistence type="predicted"/>
<evidence type="ECO:0000259" key="3">
    <source>
        <dbReference type="Pfam" id="PF17921"/>
    </source>
</evidence>
<dbReference type="GO" id="GO:0004190">
    <property type="term" value="F:aspartic-type endopeptidase activity"/>
    <property type="evidence" value="ECO:0007669"/>
    <property type="project" value="InterPro"/>
</dbReference>
<organism evidence="4 5">
    <name type="scientific">Aromia moschata</name>
    <dbReference type="NCBI Taxonomy" id="1265417"/>
    <lineage>
        <taxon>Eukaryota</taxon>
        <taxon>Metazoa</taxon>
        <taxon>Ecdysozoa</taxon>
        <taxon>Arthropoda</taxon>
        <taxon>Hexapoda</taxon>
        <taxon>Insecta</taxon>
        <taxon>Pterygota</taxon>
        <taxon>Neoptera</taxon>
        <taxon>Endopterygota</taxon>
        <taxon>Coleoptera</taxon>
        <taxon>Polyphaga</taxon>
        <taxon>Cucujiformia</taxon>
        <taxon>Chrysomeloidea</taxon>
        <taxon>Cerambycidae</taxon>
        <taxon>Cerambycinae</taxon>
        <taxon>Callichromatini</taxon>
        <taxon>Aromia</taxon>
    </lineage>
</organism>
<dbReference type="Pfam" id="PF17921">
    <property type="entry name" value="Integrase_H2C2"/>
    <property type="match status" value="1"/>
</dbReference>
<comment type="caution">
    <text evidence="4">The sequence shown here is derived from an EMBL/GenBank/DDBJ whole genome shotgun (WGS) entry which is preliminary data.</text>
</comment>
<reference evidence="4" key="1">
    <citation type="journal article" date="2023" name="Insect Mol. Biol.">
        <title>Genome sequencing provides insights into the evolution of gene families encoding plant cell wall-degrading enzymes in longhorned beetles.</title>
        <authorList>
            <person name="Shin N.R."/>
            <person name="Okamura Y."/>
            <person name="Kirsch R."/>
            <person name="Pauchet Y."/>
        </authorList>
    </citation>
    <scope>NUCLEOTIDE SEQUENCE</scope>
    <source>
        <strain evidence="4">AMC_N1</strain>
    </source>
</reference>
<keyword evidence="5" id="KW-1185">Reference proteome</keyword>
<accession>A0AAV8ZG11</accession>
<gene>
    <name evidence="4" type="ORF">NQ318_018325</name>
</gene>
<evidence type="ECO:0000259" key="2">
    <source>
        <dbReference type="Pfam" id="PF03732"/>
    </source>
</evidence>
<evidence type="ECO:0000313" key="4">
    <source>
        <dbReference type="EMBL" id="KAJ8962343.1"/>
    </source>
</evidence>
<dbReference type="InterPro" id="IPR021109">
    <property type="entry name" value="Peptidase_aspartic_dom_sf"/>
</dbReference>
<dbReference type="SUPFAM" id="SSF50630">
    <property type="entry name" value="Acid proteases"/>
    <property type="match status" value="1"/>
</dbReference>
<dbReference type="Proteomes" id="UP001162162">
    <property type="component" value="Unassembled WGS sequence"/>
</dbReference>
<dbReference type="Gene3D" id="2.40.70.10">
    <property type="entry name" value="Acid Proteases"/>
    <property type="match status" value="1"/>
</dbReference>
<dbReference type="AlphaFoldDB" id="A0AAV8ZG11"/>
<feature type="domain" description="Integrase zinc-binding" evidence="3">
    <location>
        <begin position="646"/>
        <end position="676"/>
    </location>
</feature>